<dbReference type="InterPro" id="IPR007197">
    <property type="entry name" value="rSAM"/>
</dbReference>
<dbReference type="GO" id="GO:0051539">
    <property type="term" value="F:4 iron, 4 sulfur cluster binding"/>
    <property type="evidence" value="ECO:0007669"/>
    <property type="project" value="UniProtKB-KW"/>
</dbReference>
<dbReference type="PANTHER" id="PTHR43409">
    <property type="entry name" value="ANAEROBIC MAGNESIUM-PROTOPORPHYRIN IX MONOMETHYL ESTER CYCLASE-RELATED"/>
    <property type="match status" value="1"/>
</dbReference>
<dbReference type="InterPro" id="IPR006158">
    <property type="entry name" value="Cobalamin-bd"/>
</dbReference>
<dbReference type="AlphaFoldDB" id="T2G816"/>
<keyword evidence="4" id="KW-0408">Iron</keyword>
<reference evidence="8 9" key="1">
    <citation type="journal article" date="2013" name="J. Bacteriol.">
        <title>Roles of HynAB and Ech, the only two hydrogenases found in the model sulfate reducer Desulfovibrio gigas.</title>
        <authorList>
            <person name="Morais-Silva F.O."/>
            <person name="Santos C.I."/>
            <person name="Rodrigues R."/>
            <person name="Pereira I.A."/>
            <person name="Rodrigues-Pousada C."/>
        </authorList>
    </citation>
    <scope>NUCLEOTIDE SEQUENCE [LARGE SCALE GENOMIC DNA]</scope>
    <source>
        <strain evidence="9">ATCC 19364 / DSM 1382 / NCIMB 9332 / VKM B-1759</strain>
    </source>
</reference>
<keyword evidence="2" id="KW-0949">S-adenosyl-L-methionine</keyword>
<dbReference type="Proteomes" id="UP000016587">
    <property type="component" value="Chromosome"/>
</dbReference>
<dbReference type="KEGG" id="dgg:DGI_0095"/>
<dbReference type="HOGENOM" id="CLU_021572_4_5_7"/>
<evidence type="ECO:0000259" key="6">
    <source>
        <dbReference type="PROSITE" id="PS51332"/>
    </source>
</evidence>
<dbReference type="PROSITE" id="PS51918">
    <property type="entry name" value="RADICAL_SAM"/>
    <property type="match status" value="1"/>
</dbReference>
<feature type="domain" description="Radical SAM core" evidence="7">
    <location>
        <begin position="189"/>
        <end position="430"/>
    </location>
</feature>
<keyword evidence="5" id="KW-0411">Iron-sulfur</keyword>
<evidence type="ECO:0000256" key="1">
    <source>
        <dbReference type="ARBA" id="ARBA00001966"/>
    </source>
</evidence>
<comment type="cofactor">
    <cofactor evidence="1">
        <name>[4Fe-4S] cluster</name>
        <dbReference type="ChEBI" id="CHEBI:49883"/>
    </cofactor>
</comment>
<dbReference type="Gene3D" id="3.40.50.280">
    <property type="entry name" value="Cobalamin-binding domain"/>
    <property type="match status" value="1"/>
</dbReference>
<dbReference type="InterPro" id="IPR023404">
    <property type="entry name" value="rSAM_horseshoe"/>
</dbReference>
<keyword evidence="3" id="KW-0479">Metal-binding</keyword>
<accession>T2G816</accession>
<evidence type="ECO:0000256" key="5">
    <source>
        <dbReference type="ARBA" id="ARBA00023014"/>
    </source>
</evidence>
<dbReference type="PATRIC" id="fig|1121448.10.peg.94"/>
<dbReference type="InterPro" id="IPR051198">
    <property type="entry name" value="BchE-like"/>
</dbReference>
<dbReference type="EMBL" id="CP006585">
    <property type="protein sequence ID" value="AGW12032.1"/>
    <property type="molecule type" value="Genomic_DNA"/>
</dbReference>
<dbReference type="eggNOG" id="COG1032">
    <property type="taxonomic scope" value="Bacteria"/>
</dbReference>
<dbReference type="InterPro" id="IPR058240">
    <property type="entry name" value="rSAM_sf"/>
</dbReference>
<name>T2G816_MEGG1</name>
<reference evidence="9" key="2">
    <citation type="submission" date="2013-07" db="EMBL/GenBank/DDBJ databases">
        <authorList>
            <person name="Morais-Silva F.O."/>
            <person name="Rezende A.M."/>
            <person name="Pimentel C."/>
            <person name="Resende D.M."/>
            <person name="Santos C.I."/>
            <person name="Clemente C."/>
            <person name="de Oliveira L.M."/>
            <person name="da Silva S.M."/>
            <person name="Costa D.A."/>
            <person name="Varela-Raposo A."/>
            <person name="Horacio E.C.A."/>
            <person name="Matos M."/>
            <person name="Flores O."/>
            <person name="Ruiz J.C."/>
            <person name="Rodrigues-Pousada C."/>
        </authorList>
    </citation>
    <scope>NUCLEOTIDE SEQUENCE [LARGE SCALE GENOMIC DNA]</scope>
    <source>
        <strain evidence="9">ATCC 19364 / DSM 1382 / NCIMB 9332 / VKM B-1759</strain>
    </source>
</reference>
<dbReference type="InterPro" id="IPR034466">
    <property type="entry name" value="Methyltransferase_Class_B"/>
</dbReference>
<dbReference type="STRING" id="1121448.DGI_0095"/>
<dbReference type="PROSITE" id="PS51332">
    <property type="entry name" value="B12_BINDING"/>
    <property type="match status" value="1"/>
</dbReference>
<evidence type="ECO:0000256" key="3">
    <source>
        <dbReference type="ARBA" id="ARBA00022723"/>
    </source>
</evidence>
<dbReference type="Pfam" id="PF02310">
    <property type="entry name" value="B12-binding"/>
    <property type="match status" value="1"/>
</dbReference>
<dbReference type="GO" id="GO:0003824">
    <property type="term" value="F:catalytic activity"/>
    <property type="evidence" value="ECO:0007669"/>
    <property type="project" value="InterPro"/>
</dbReference>
<dbReference type="SUPFAM" id="SSF102114">
    <property type="entry name" value="Radical SAM enzymes"/>
    <property type="match status" value="1"/>
</dbReference>
<feature type="domain" description="B12-binding" evidence="6">
    <location>
        <begin position="1"/>
        <end position="148"/>
    </location>
</feature>
<dbReference type="Gene3D" id="3.80.30.20">
    <property type="entry name" value="tm_1862 like domain"/>
    <property type="match status" value="1"/>
</dbReference>
<keyword evidence="9" id="KW-1185">Reference proteome</keyword>
<dbReference type="OrthoDB" id="9804952at2"/>
<dbReference type="GO" id="GO:0046872">
    <property type="term" value="F:metal ion binding"/>
    <property type="evidence" value="ECO:0007669"/>
    <property type="project" value="UniProtKB-KW"/>
</dbReference>
<evidence type="ECO:0000313" key="8">
    <source>
        <dbReference type="EMBL" id="AGW12032.1"/>
    </source>
</evidence>
<protein>
    <submittedName>
        <fullName evidence="8">Putative Radical SAM domain protein</fullName>
    </submittedName>
</protein>
<evidence type="ECO:0000313" key="9">
    <source>
        <dbReference type="Proteomes" id="UP000016587"/>
    </source>
</evidence>
<dbReference type="SFLD" id="SFLDS00029">
    <property type="entry name" value="Radical_SAM"/>
    <property type="match status" value="1"/>
</dbReference>
<dbReference type="SFLD" id="SFLDG01082">
    <property type="entry name" value="B12-binding_domain_containing"/>
    <property type="match status" value="1"/>
</dbReference>
<dbReference type="Pfam" id="PF04055">
    <property type="entry name" value="Radical_SAM"/>
    <property type="match status" value="1"/>
</dbReference>
<organism evidence="8 9">
    <name type="scientific">Megalodesulfovibrio gigas (strain ATCC 19364 / DSM 1382 / NCIMB 9332 / VKM B-1759)</name>
    <name type="common">Desulfovibrio gigas</name>
    <dbReference type="NCBI Taxonomy" id="1121448"/>
    <lineage>
        <taxon>Bacteria</taxon>
        <taxon>Pseudomonadati</taxon>
        <taxon>Thermodesulfobacteriota</taxon>
        <taxon>Desulfovibrionia</taxon>
        <taxon>Desulfovibrionales</taxon>
        <taxon>Desulfovibrionaceae</taxon>
        <taxon>Megalodesulfovibrio</taxon>
    </lineage>
</organism>
<proteinExistence type="predicted"/>
<dbReference type="PANTHER" id="PTHR43409:SF16">
    <property type="entry name" value="SLR0320 PROTEIN"/>
    <property type="match status" value="1"/>
</dbReference>
<dbReference type="SMART" id="SM00729">
    <property type="entry name" value="Elp3"/>
    <property type="match status" value="1"/>
</dbReference>
<dbReference type="RefSeq" id="WP_021758605.1">
    <property type="nucleotide sequence ID" value="NC_022444.1"/>
</dbReference>
<evidence type="ECO:0000259" key="7">
    <source>
        <dbReference type="PROSITE" id="PS51918"/>
    </source>
</evidence>
<dbReference type="SFLD" id="SFLDG01123">
    <property type="entry name" value="methyltransferase_(Class_B)"/>
    <property type="match status" value="1"/>
</dbReference>
<dbReference type="GO" id="GO:0031419">
    <property type="term" value="F:cobalamin binding"/>
    <property type="evidence" value="ECO:0007669"/>
    <property type="project" value="InterPro"/>
</dbReference>
<sequence length="434" mass="48775">MRVLLVQSWLGGAEPPVYPIGLACVAAALPGHEVRLFDPNVEGPPDAPYSPLDAILQQWNPDVVGISLRNIDSTNKRVVVFYYQHFQELLEYIAQRTKARILVGGAGFSLFAERIMHENPAIHAGIYLEGEQTTAALLQHLDAPWAVPGVYSRRDGKVCFSGPPAKMDLRDSPDVFRTVANVALYNAVTHGPEPIGVESKRGCALHCIYCPYGFLNGREYRLLPPEDVVSRIETLVSMHGIDRFTFLDSVFNIPKSHAAAICEAIIRRGIRVQWSAWFSEKELDREFAELCLAAGCTTFILSPDGITDGTLQSLGKVQRRRDILNAWRMLSTLARERAGFEVSYNFFKNPPGQTWAGFLHLVWFLFRAKLTLRGRVHFEVNSLRIEPHTRLFDIAAQEGLCDASTDLLRPAYYTQRRTVIIETLWNVLLKLLGK</sequence>
<dbReference type="GO" id="GO:0005829">
    <property type="term" value="C:cytosol"/>
    <property type="evidence" value="ECO:0007669"/>
    <property type="project" value="TreeGrafter"/>
</dbReference>
<evidence type="ECO:0000256" key="4">
    <source>
        <dbReference type="ARBA" id="ARBA00023004"/>
    </source>
</evidence>
<evidence type="ECO:0000256" key="2">
    <source>
        <dbReference type="ARBA" id="ARBA00022691"/>
    </source>
</evidence>
<gene>
    <name evidence="8" type="ORF">DGI_0095</name>
</gene>
<dbReference type="InterPro" id="IPR006638">
    <property type="entry name" value="Elp3/MiaA/NifB-like_rSAM"/>
</dbReference>